<dbReference type="VEuPathDB" id="FungiDB:I7I53_05164"/>
<dbReference type="InterPro" id="IPR036180">
    <property type="entry name" value="Gelsolin-like_dom_sf"/>
</dbReference>
<keyword evidence="12" id="KW-0813">Transport</keyword>
<evidence type="ECO:0000313" key="41">
    <source>
        <dbReference type="Proteomes" id="UP000008142"/>
    </source>
</evidence>
<keyword evidence="28 31" id="KW-0687">Ribonucleoprotein</keyword>
<dbReference type="CDD" id="cd07322">
    <property type="entry name" value="PriL_PriS_Eukaryotic"/>
    <property type="match status" value="1"/>
</dbReference>
<proteinExistence type="inferred from homology"/>
<evidence type="ECO:0000256" key="21">
    <source>
        <dbReference type="ARBA" id="ARBA00022927"/>
    </source>
</evidence>
<dbReference type="VEuPathDB" id="FungiDB:I7I53_05166"/>
<evidence type="ECO:0000256" key="22">
    <source>
        <dbReference type="ARBA" id="ARBA00022980"/>
    </source>
</evidence>
<dbReference type="InterPro" id="IPR036174">
    <property type="entry name" value="Znf_Sec23_Sec24_sf"/>
</dbReference>
<dbReference type="GO" id="GO:0090110">
    <property type="term" value="P:COPII-coated vesicle cargo loading"/>
    <property type="evidence" value="ECO:0007669"/>
    <property type="project" value="TreeGrafter"/>
</dbReference>
<dbReference type="GO" id="GO:0005789">
    <property type="term" value="C:endoplasmic reticulum membrane"/>
    <property type="evidence" value="ECO:0007669"/>
    <property type="project" value="UniProtKB-SubCell"/>
</dbReference>
<dbReference type="STRING" id="544711.F0ULF0"/>
<evidence type="ECO:0000259" key="38">
    <source>
        <dbReference type="Pfam" id="PF04815"/>
    </source>
</evidence>
<dbReference type="Pfam" id="PF26466">
    <property type="entry name" value="DNA_primase_lrg_N"/>
    <property type="match status" value="1"/>
</dbReference>
<keyword evidence="29" id="KW-0968">Cytoplasmic vesicle</keyword>
<evidence type="ECO:0000256" key="9">
    <source>
        <dbReference type="ARBA" id="ARBA00011845"/>
    </source>
</evidence>
<dbReference type="InterPro" id="IPR012990">
    <property type="entry name" value="Beta-sandwich_Sec23_24"/>
</dbReference>
<dbReference type="SUPFAM" id="SSF46906">
    <property type="entry name" value="Ribosomal protein L11, C-terminal domain"/>
    <property type="match status" value="1"/>
</dbReference>
<dbReference type="Pfam" id="PF04104">
    <property type="entry name" value="DNA_primase_lrg"/>
    <property type="match status" value="1"/>
</dbReference>
<dbReference type="GO" id="GO:0003677">
    <property type="term" value="F:DNA binding"/>
    <property type="evidence" value="ECO:0007669"/>
    <property type="project" value="UniProtKB-KW"/>
</dbReference>
<dbReference type="GO" id="GO:0030127">
    <property type="term" value="C:COPII vesicle coat"/>
    <property type="evidence" value="ECO:0007669"/>
    <property type="project" value="InterPro"/>
</dbReference>
<evidence type="ECO:0000256" key="16">
    <source>
        <dbReference type="ARBA" id="ARBA00022705"/>
    </source>
</evidence>
<dbReference type="InterPro" id="IPR000911">
    <property type="entry name" value="Ribosomal_uL11"/>
</dbReference>
<dbReference type="Pfam" id="PF04811">
    <property type="entry name" value="Sec23_trunk"/>
    <property type="match status" value="1"/>
</dbReference>
<evidence type="ECO:0000256" key="13">
    <source>
        <dbReference type="ARBA" id="ARBA00022485"/>
    </source>
</evidence>
<feature type="domain" description="DNA primase large subunit C-terminal" evidence="35">
    <location>
        <begin position="300"/>
        <end position="483"/>
    </location>
</feature>
<dbReference type="GO" id="GO:0070971">
    <property type="term" value="C:endoplasmic reticulum exit site"/>
    <property type="evidence" value="ECO:0007669"/>
    <property type="project" value="TreeGrafter"/>
</dbReference>
<feature type="domain" description="Large ribosomal subunit protein uL11 C-terminal" evidence="33">
    <location>
        <begin position="1394"/>
        <end position="1463"/>
    </location>
</feature>
<evidence type="ECO:0000256" key="7">
    <source>
        <dbReference type="ARBA" id="ARBA00010537"/>
    </source>
</evidence>
<dbReference type="GO" id="GO:0000139">
    <property type="term" value="C:Golgi membrane"/>
    <property type="evidence" value="ECO:0007669"/>
    <property type="project" value="UniProtKB-SubCell"/>
</dbReference>
<evidence type="ECO:0000256" key="30">
    <source>
        <dbReference type="ARBA" id="ARBA00025471"/>
    </source>
</evidence>
<evidence type="ECO:0000259" key="35">
    <source>
        <dbReference type="Pfam" id="PF04104"/>
    </source>
</evidence>
<dbReference type="GO" id="GO:0005096">
    <property type="term" value="F:GTPase activator activity"/>
    <property type="evidence" value="ECO:0007669"/>
    <property type="project" value="TreeGrafter"/>
</dbReference>
<evidence type="ECO:0000259" key="39">
    <source>
        <dbReference type="Pfam" id="PF08033"/>
    </source>
</evidence>
<evidence type="ECO:0000256" key="27">
    <source>
        <dbReference type="ARBA" id="ARBA00023136"/>
    </source>
</evidence>
<dbReference type="InterPro" id="IPR006900">
    <property type="entry name" value="Sec23/24_helical_dom"/>
</dbReference>
<evidence type="ECO:0000256" key="23">
    <source>
        <dbReference type="ARBA" id="ARBA00023004"/>
    </source>
</evidence>
<protein>
    <recommendedName>
        <fullName evidence="11">Protein transport protein SEC23</fullName>
    </recommendedName>
    <alternativeName>
        <fullName evidence="10">Protein transport protein sec23</fullName>
    </alternativeName>
</protein>
<dbReference type="GO" id="GO:0002181">
    <property type="term" value="P:cytoplasmic translation"/>
    <property type="evidence" value="ECO:0007669"/>
    <property type="project" value="UniProtKB-ARBA"/>
</dbReference>
<dbReference type="Pfam" id="PF04810">
    <property type="entry name" value="zf-Sec23_Sec24"/>
    <property type="match status" value="1"/>
</dbReference>
<evidence type="ECO:0000256" key="10">
    <source>
        <dbReference type="ARBA" id="ARBA00013451"/>
    </source>
</evidence>
<comment type="similarity">
    <text evidence="7 31">Belongs to the universal ribosomal protein uL11 family.</text>
</comment>
<dbReference type="Pfam" id="PF00298">
    <property type="entry name" value="Ribosomal_L11"/>
    <property type="match status" value="1"/>
</dbReference>
<comment type="similarity">
    <text evidence="6">Belongs to the SEC23/SEC24 family. SEC23 subfamily.</text>
</comment>
<feature type="compositionally biased region" description="Basic and acidic residues" evidence="32">
    <location>
        <begin position="1"/>
        <end position="18"/>
    </location>
</feature>
<evidence type="ECO:0000256" key="6">
    <source>
        <dbReference type="ARBA" id="ARBA00009210"/>
    </source>
</evidence>
<dbReference type="Pfam" id="PF03946">
    <property type="entry name" value="Ribosomal_L11_N"/>
    <property type="match status" value="1"/>
</dbReference>
<keyword evidence="25" id="KW-0333">Golgi apparatus</keyword>
<dbReference type="SUPFAM" id="SSF81995">
    <property type="entry name" value="beta-sandwich domain of Sec23/24"/>
    <property type="match status" value="1"/>
</dbReference>
<feature type="domain" description="Sec23/Sec24 helical" evidence="38">
    <location>
        <begin position="1137"/>
        <end position="1235"/>
    </location>
</feature>
<dbReference type="Gene3D" id="3.40.50.410">
    <property type="entry name" value="von Willebrand factor, type A domain"/>
    <property type="match status" value="1"/>
</dbReference>
<keyword evidence="27" id="KW-0472">Membrane</keyword>
<evidence type="ECO:0000256" key="32">
    <source>
        <dbReference type="SAM" id="MobiDB-lite"/>
    </source>
</evidence>
<dbReference type="Gene3D" id="3.30.1550.10">
    <property type="entry name" value="Ribosomal protein L11/L12, N-terminal domain"/>
    <property type="match status" value="1"/>
</dbReference>
<keyword evidence="18" id="KW-0256">Endoplasmic reticulum</keyword>
<dbReference type="FunFam" id="2.30.30.380:FF:000001">
    <property type="entry name" value="Protein transport protein SEC23"/>
    <property type="match status" value="1"/>
</dbReference>
<dbReference type="GO" id="GO:0006269">
    <property type="term" value="P:DNA replication, synthesis of primer"/>
    <property type="evidence" value="ECO:0007669"/>
    <property type="project" value="UniProtKB-KW"/>
</dbReference>
<dbReference type="EMBL" id="DS990639">
    <property type="protein sequence ID" value="EGC46220.1"/>
    <property type="molecule type" value="Genomic_DNA"/>
</dbReference>
<comment type="subcellular location">
    <subcellularLocation>
        <location evidence="4">Cytoplasmic vesicle</location>
        <location evidence="4">COPII-coated vesicle membrane</location>
        <topology evidence="4">Peripheral membrane protein</topology>
        <orientation evidence="4">Cytoplasmic side</orientation>
    </subcellularLocation>
    <subcellularLocation>
        <location evidence="5">Endoplasmic reticulum membrane</location>
        <topology evidence="5">Peripheral membrane protein</topology>
        <orientation evidence="5">Cytoplasmic side</orientation>
    </subcellularLocation>
    <subcellularLocation>
        <location evidence="3">Golgi apparatus membrane</location>
        <topology evidence="3">Peripheral membrane protein</topology>
        <orientation evidence="3">Cytoplasmic side</orientation>
    </subcellularLocation>
</comment>
<keyword evidence="20" id="KW-0931">ER-Golgi transport</keyword>
<evidence type="ECO:0000256" key="14">
    <source>
        <dbReference type="ARBA" id="ARBA00022490"/>
    </source>
</evidence>
<evidence type="ECO:0000256" key="17">
    <source>
        <dbReference type="ARBA" id="ARBA00022723"/>
    </source>
</evidence>
<comment type="similarity">
    <text evidence="8">Belongs to the eukaryotic-type primase large subunit family.</text>
</comment>
<comment type="function">
    <text evidence="30">Component of the coat protein complex II (COPII) which promotes the formation of transport vesicles from the endoplasmic reticulum (ER). The coat has two main functions, the physical deformation of the endoplasmic reticulum membrane into vesicles and the selection of cargo molecules.</text>
</comment>
<dbReference type="Gene3D" id="2.60.40.1670">
    <property type="entry name" value="beta-sandwich domain of Sec23/24"/>
    <property type="match status" value="1"/>
</dbReference>
<keyword evidence="19" id="KW-0862">Zinc</keyword>
<dbReference type="FunFam" id="3.30.1550.10:FF:000002">
    <property type="entry name" value="60S ribosomal protein L12"/>
    <property type="match status" value="1"/>
</dbReference>
<evidence type="ECO:0000256" key="12">
    <source>
        <dbReference type="ARBA" id="ARBA00022448"/>
    </source>
</evidence>
<dbReference type="SUPFAM" id="SSF82754">
    <property type="entry name" value="C-terminal, gelsolin-like domain of Sec23/24"/>
    <property type="match status" value="1"/>
</dbReference>
<dbReference type="PANTHER" id="PTHR11141">
    <property type="entry name" value="PROTEIN TRANSPORT PROTEIN SEC23"/>
    <property type="match status" value="1"/>
</dbReference>
<dbReference type="GO" id="GO:0008270">
    <property type="term" value="F:zinc ion binding"/>
    <property type="evidence" value="ECO:0007669"/>
    <property type="project" value="InterPro"/>
</dbReference>
<dbReference type="HAMAP" id="MF_00736">
    <property type="entry name" value="Ribosomal_uL11"/>
    <property type="match status" value="1"/>
</dbReference>
<dbReference type="CDD" id="cd01478">
    <property type="entry name" value="Sec23-like"/>
    <property type="match status" value="1"/>
</dbReference>
<dbReference type="Pfam" id="PF08033">
    <property type="entry name" value="Sec23_BS"/>
    <property type="match status" value="1"/>
</dbReference>
<evidence type="ECO:0000259" key="33">
    <source>
        <dbReference type="Pfam" id="PF00298"/>
    </source>
</evidence>
<dbReference type="SUPFAM" id="SSF82919">
    <property type="entry name" value="Zn-finger domain of Sec23/24"/>
    <property type="match status" value="1"/>
</dbReference>
<comment type="function">
    <text evidence="2">Component of the ribosome, a large ribonucleoprotein complex responsible for the synthesis of proteins in the cell. The small ribosomal subunit (SSU) binds messenger RNAs (mRNAs) and translates the encoded message by selecting cognate aminoacyl-transfer RNA (tRNA) molecules. The large subunit (LSU) contains the ribosomal catalytic site termed the peptidyl transferase center (PTC), which catalyzes the formation of peptide bonds, thereby polymerizing the amino acids delivered by tRNAs into a polypeptide chain. The nascent polypeptides leave the ribosome through a tunnel in the LSU and interact with protein factors that function in enzymatic processing, targeting, and the membrane insertion of nascent chains at the exit of the ribosomal tunnel.</text>
</comment>
<dbReference type="InterPro" id="IPR006895">
    <property type="entry name" value="Znf_Sec23_Sec24"/>
</dbReference>
<keyword evidence="21" id="KW-0653">Protein transport</keyword>
<keyword evidence="15" id="KW-0639">Primosome</keyword>
<keyword evidence="17" id="KW-0479">Metal-binding</keyword>
<feature type="domain" description="Sec23/Sec24 beta-sandwich" evidence="39">
    <location>
        <begin position="1019"/>
        <end position="1123"/>
    </location>
</feature>
<keyword evidence="13" id="KW-0004">4Fe-4S</keyword>
<dbReference type="InterPro" id="IPR036796">
    <property type="entry name" value="Ribosomal_uL11_N_sf"/>
</dbReference>
<dbReference type="InterPro" id="IPR006896">
    <property type="entry name" value="Sec23/24_trunk_dom"/>
</dbReference>
<evidence type="ECO:0000256" key="11">
    <source>
        <dbReference type="ARBA" id="ARBA00021212"/>
    </source>
</evidence>
<evidence type="ECO:0000256" key="25">
    <source>
        <dbReference type="ARBA" id="ARBA00023034"/>
    </source>
</evidence>
<dbReference type="GO" id="GO:0006886">
    <property type="term" value="P:intracellular protein transport"/>
    <property type="evidence" value="ECO:0007669"/>
    <property type="project" value="InterPro"/>
</dbReference>
<dbReference type="InterPro" id="IPR020783">
    <property type="entry name" value="Ribosomal_uL11_C"/>
</dbReference>
<dbReference type="InterPro" id="IPR036465">
    <property type="entry name" value="vWFA_dom_sf"/>
</dbReference>
<evidence type="ECO:0000256" key="24">
    <source>
        <dbReference type="ARBA" id="ARBA00023014"/>
    </source>
</evidence>
<evidence type="ECO:0000256" key="18">
    <source>
        <dbReference type="ARBA" id="ARBA00022824"/>
    </source>
</evidence>
<evidence type="ECO:0000256" key="28">
    <source>
        <dbReference type="ARBA" id="ARBA00023274"/>
    </source>
</evidence>
<evidence type="ECO:0000256" key="31">
    <source>
        <dbReference type="RuleBase" id="RU003978"/>
    </source>
</evidence>
<dbReference type="HOGENOM" id="CLU_249442_0_0_1"/>
<dbReference type="InterPro" id="IPR058560">
    <property type="entry name" value="DNA_primase_C"/>
</dbReference>
<keyword evidence="22 31" id="KW-0689">Ribosomal protein</keyword>
<dbReference type="FunFam" id="1.10.10.250:FF:000002">
    <property type="entry name" value="60S ribosomal protein L12"/>
    <property type="match status" value="1"/>
</dbReference>
<keyword evidence="26" id="KW-0238">DNA-binding</keyword>
<evidence type="ECO:0000259" key="37">
    <source>
        <dbReference type="Pfam" id="PF04811"/>
    </source>
</evidence>
<evidence type="ECO:0000256" key="15">
    <source>
        <dbReference type="ARBA" id="ARBA00022515"/>
    </source>
</evidence>
<evidence type="ECO:0000256" key="1">
    <source>
        <dbReference type="ARBA" id="ARBA00001966"/>
    </source>
</evidence>
<keyword evidence="23" id="KW-0408">Iron</keyword>
<name>F0ULF0_AJEC8</name>
<evidence type="ECO:0000256" key="20">
    <source>
        <dbReference type="ARBA" id="ARBA00022892"/>
    </source>
</evidence>
<reference evidence="41" key="1">
    <citation type="submission" date="2008-07" db="EMBL/GenBank/DDBJ databases">
        <title>Annotation of Ajellomyces capsulatus strain H88.</title>
        <authorList>
            <person name="Champion M."/>
            <person name="Cuomo C."/>
            <person name="Ma L.-J."/>
            <person name="Henn M.R."/>
            <person name="Sil A."/>
            <person name="Goldman B."/>
            <person name="Young S.K."/>
            <person name="Kodira C.D."/>
            <person name="Zeng Q."/>
            <person name="Koehrsen M."/>
            <person name="Alvarado L."/>
            <person name="Berlin A."/>
            <person name="Borenstein D."/>
            <person name="Chen Z."/>
            <person name="Engels R."/>
            <person name="Freedman E."/>
            <person name="Gellesch M."/>
            <person name="Goldberg J."/>
            <person name="Griggs A."/>
            <person name="Gujja S."/>
            <person name="Heiman D."/>
            <person name="Hepburn T."/>
            <person name="Howarth C."/>
            <person name="Jen D."/>
            <person name="Larson L."/>
            <person name="Lewis B."/>
            <person name="Mehta T."/>
            <person name="Park D."/>
            <person name="Pearson M."/>
            <person name="Roberts A."/>
            <person name="Saif S."/>
            <person name="Shea T."/>
            <person name="Shenoy N."/>
            <person name="Sisk P."/>
            <person name="Stolte C."/>
            <person name="Sykes S."/>
            <person name="Walk T."/>
            <person name="White J."/>
            <person name="Yandava C."/>
            <person name="Klein B."/>
            <person name="McEwen J.G."/>
            <person name="Puccia R."/>
            <person name="Goldman G.H."/>
            <person name="Felipe M.S."/>
            <person name="Nino-Vega G."/>
            <person name="San-Blas G."/>
            <person name="Taylor J."/>
            <person name="Mendoza L."/>
            <person name="Galagan J."/>
            <person name="Nusbaum C."/>
            <person name="Birren B."/>
        </authorList>
    </citation>
    <scope>NUCLEOTIDE SEQUENCE [LARGE SCALE GENOMIC DNA]</scope>
    <source>
        <strain evidence="41">H88</strain>
    </source>
</reference>
<evidence type="ECO:0000259" key="36">
    <source>
        <dbReference type="Pfam" id="PF04810"/>
    </source>
</evidence>
<evidence type="ECO:0000256" key="8">
    <source>
        <dbReference type="ARBA" id="ARBA00010564"/>
    </source>
</evidence>
<dbReference type="Gene3D" id="1.10.10.250">
    <property type="entry name" value="Ribosomal protein L11, C-terminal domain"/>
    <property type="match status" value="1"/>
</dbReference>
<keyword evidence="24" id="KW-0411">Iron-sulfur</keyword>
<evidence type="ECO:0000256" key="3">
    <source>
        <dbReference type="ARBA" id="ARBA00004255"/>
    </source>
</evidence>
<comment type="subunit">
    <text evidence="9">The COPII coat is composed of at least 5 proteins: the SEC23/24 complex, the SEC13/31 complex, and the protein SAR1.</text>
</comment>
<dbReference type="Gene3D" id="1.20.120.730">
    <property type="entry name" value="Sec23/Sec24 helical domain"/>
    <property type="match status" value="1"/>
</dbReference>
<dbReference type="Gene3D" id="2.30.30.380">
    <property type="entry name" value="Zn-finger domain of Sec23/24"/>
    <property type="match status" value="1"/>
</dbReference>
<comment type="cofactor">
    <cofactor evidence="1">
        <name>[4Fe-4S] cluster</name>
        <dbReference type="ChEBI" id="CHEBI:49883"/>
    </cofactor>
</comment>
<evidence type="ECO:0000313" key="40">
    <source>
        <dbReference type="EMBL" id="EGC46220.1"/>
    </source>
</evidence>
<accession>F0ULF0</accession>
<dbReference type="SUPFAM" id="SSF81811">
    <property type="entry name" value="Helical domain of Sec23/24"/>
    <property type="match status" value="1"/>
</dbReference>
<dbReference type="InterPro" id="IPR020784">
    <property type="entry name" value="Ribosomal_uL11_N"/>
</dbReference>
<feature type="domain" description="Sec23/Sec24 trunk" evidence="37">
    <location>
        <begin position="741"/>
        <end position="1008"/>
    </location>
</feature>
<dbReference type="Gene3D" id="1.20.930.80">
    <property type="match status" value="1"/>
</dbReference>
<evidence type="ECO:0000256" key="4">
    <source>
        <dbReference type="ARBA" id="ARBA00004299"/>
    </source>
</evidence>
<dbReference type="CDD" id="cd00349">
    <property type="entry name" value="Ribosomal_L11"/>
    <property type="match status" value="1"/>
</dbReference>
<gene>
    <name evidence="40" type="ORF">HCEG_05435</name>
</gene>
<dbReference type="OrthoDB" id="10256289at2759"/>
<feature type="region of interest" description="Disordered" evidence="32">
    <location>
        <begin position="1"/>
        <end position="28"/>
    </location>
</feature>
<dbReference type="InterPro" id="IPR036769">
    <property type="entry name" value="Ribosomal_uL11_C_sf"/>
</dbReference>
<dbReference type="InterPro" id="IPR016558">
    <property type="entry name" value="DNA_primase_lsu_euk"/>
</dbReference>
<dbReference type="FunFam" id="3.40.50.410:FF:000008">
    <property type="entry name" value="Protein transport protein SEC23"/>
    <property type="match status" value="1"/>
</dbReference>
<feature type="domain" description="Large ribosomal subunit protein uL11 N-terminal" evidence="34">
    <location>
        <begin position="1333"/>
        <end position="1389"/>
    </location>
</feature>
<dbReference type="GO" id="GO:0051539">
    <property type="term" value="F:4 iron, 4 sulfur cluster binding"/>
    <property type="evidence" value="ECO:0007669"/>
    <property type="project" value="UniProtKB-KW"/>
</dbReference>
<dbReference type="FunFam" id="1.20.930.80:FF:000003">
    <property type="entry name" value="DNA primase large subunit"/>
    <property type="match status" value="1"/>
</dbReference>
<evidence type="ECO:0000256" key="5">
    <source>
        <dbReference type="ARBA" id="ARBA00004397"/>
    </source>
</evidence>
<dbReference type="SUPFAM" id="SSF53300">
    <property type="entry name" value="vWA-like"/>
    <property type="match status" value="1"/>
</dbReference>
<dbReference type="InterPro" id="IPR036175">
    <property type="entry name" value="Sec23/24_helical_dom_sf"/>
</dbReference>
<dbReference type="GO" id="GO:0003735">
    <property type="term" value="F:structural constituent of ribosome"/>
    <property type="evidence" value="ECO:0007669"/>
    <property type="project" value="InterPro"/>
</dbReference>
<dbReference type="Pfam" id="PF04815">
    <property type="entry name" value="Sec23_helical"/>
    <property type="match status" value="1"/>
</dbReference>
<evidence type="ECO:0000256" key="2">
    <source>
        <dbReference type="ARBA" id="ARBA00004021"/>
    </source>
</evidence>
<dbReference type="GO" id="GO:0000027">
    <property type="term" value="P:ribosomal large subunit assembly"/>
    <property type="evidence" value="ECO:0007669"/>
    <property type="project" value="UniProtKB-ARBA"/>
</dbReference>
<dbReference type="SMART" id="SM00649">
    <property type="entry name" value="RL11"/>
    <property type="match status" value="1"/>
</dbReference>
<sequence length="1485" mass="167092">MSQYDRSRMDPKRRPPIDHKKKQFAAPTYKEHDYSHRLNFYEIPPTQEITLEQFEQWAIDRLRILAELEACSYRNKTPAETASHITPLLNKFLPLSANTSSSTGVDQRLRNERQKDHYSHFILRLAFSSTEDLRRRFTRLETMLFKFRFQLDDSKERRAFIESLNFNWDMVSDEEKHELGESLLASTYGVRRLEDESWFKVDWEKVPELVERRGVFVRKGKAYVPVREQLSMVLAEFTARLEKALEFTSRALPRLDEDDRLTPILEHLSKNFGTSDSSYAEGEGSVPGAPITAASIDSLSQHFPLCMRNLHMQLRKNSHLKHFGRLQYTLFLKGIGLSLEDALVFWRQSFKIFTDDEFNSKYKYNVRHAYGDVGGDANRRGRGYPPYSCQKILTDNSPGAGQTHGCPYRHFSVENLINLLQATGVNDQEVLRGVREDVGKTRYHIACNRVFEWAHKAELKKVRDEGSWSQTDLDTIVHPNTYFKRSYLLKNLGKIVKEDVDMTSNIIEDDRSWQEREAKKKKFVVRFYPTVAGQVDATANCTDQKSCNLASTTTLSRSLTLFVSPLENTPLKPPPLLVCVPVLLVIICDDYVRGQTLLNVNLTPRSKLRAPHQGCVVHRYSRLTSPYPSIAGSNCNDGLRGIEGSEASRLVVPIGAIYTPLKEKPDSPLLQYEPVTCKQPCRAVLNPFANVDIRARIWICPFCLQRNPLPPHYKDITENAIPPELHPQSTTIEYQLARPAPAPPIFLFVVDTCQEEDSLKAVKDSLVMSLSLLPPNALVGLITYGTMAQVHEIGYTECAKSYVFRGSKDYAAKQVQEMLGLLAPGLRPNVPQQPGRPNAPMSSAARFLLPVQQADFQITNVLEQLQRDPWPVANDKRPLRCTGVALSVAVGLMETSFQGAGGRIMLFTSGPATEGPGLVVGPQLKEPMRSHHDIDRDNIKYYKKAVKFYESIAKRVAHNGHIVDIFAGCLDQVGLLEMKGLANSTGGHMVLTDSFTSSQFKQSFVRVFDKDQNENLLMGFNASLEVLTTKELKVTGLIGHAVSLNKKSNSVGETECGIGNTCSWKMCGIDPTASFGVYFEIANQGGPAPMQQGPHRAMIQFLTYYQHSSGQYHLRVTTVARTLSSPAGDIALAQSFDQEAAAVLMSRIAVFKSEVDDGPDVLRWVDRMLIRLCSRFADYRKDDPTSFRLEKNFTLYPQFMFHLRRSQFLQVFNNSPDETAFYRHVLNHEDVGNSLVMIQPTLDSYSLEQEGSQPVLLDSASIQSTHILLLDTFFHILIFHGETMAAWRKAGYQDQEGYENFKTILDQPKEDARVGCVGYKLTPKLDPTEVKIIHLRTTGGEVGAQSALAPKIGPLGLSPKKIGEDIAKATGDWKGLRVTVRLTIQNRQAQVSVVPSASSLVIKALKEPPRDRKKEKNIKHTKSIPLDEIIEIARVMRSRSLAKELKGTVLEILGTAFSVGCQVDGRSPKDISDEVKAGEIDIPSE</sequence>
<dbReference type="InterPro" id="IPR037364">
    <property type="entry name" value="Sec23"/>
</dbReference>
<evidence type="ECO:0000256" key="26">
    <source>
        <dbReference type="ARBA" id="ARBA00023125"/>
    </source>
</evidence>
<evidence type="ECO:0000256" key="19">
    <source>
        <dbReference type="ARBA" id="ARBA00022833"/>
    </source>
</evidence>
<keyword evidence="14" id="KW-0963">Cytoplasm</keyword>
<evidence type="ECO:0000256" key="29">
    <source>
        <dbReference type="ARBA" id="ARBA00023329"/>
    </source>
</evidence>
<dbReference type="PANTHER" id="PTHR11141:SF0">
    <property type="entry name" value="PROTEIN TRANSPORT PROTEIN SEC23"/>
    <property type="match status" value="1"/>
</dbReference>
<dbReference type="GO" id="GO:1990904">
    <property type="term" value="C:ribonucleoprotein complex"/>
    <property type="evidence" value="ECO:0007669"/>
    <property type="project" value="UniProtKB-KW"/>
</dbReference>
<dbReference type="FunFam" id="1.20.120.730:FF:000001">
    <property type="entry name" value="Protein transport protein SEC23"/>
    <property type="match status" value="1"/>
</dbReference>
<dbReference type="GO" id="GO:0005840">
    <property type="term" value="C:ribosome"/>
    <property type="evidence" value="ECO:0007669"/>
    <property type="project" value="UniProtKB-KW"/>
</dbReference>
<organism evidence="41">
    <name type="scientific">Ajellomyces capsulatus (strain H88)</name>
    <name type="common">Darling's disease fungus</name>
    <name type="synonym">Histoplasma capsulatum</name>
    <dbReference type="NCBI Taxonomy" id="544711"/>
    <lineage>
        <taxon>Eukaryota</taxon>
        <taxon>Fungi</taxon>
        <taxon>Dikarya</taxon>
        <taxon>Ascomycota</taxon>
        <taxon>Pezizomycotina</taxon>
        <taxon>Eurotiomycetes</taxon>
        <taxon>Eurotiomycetidae</taxon>
        <taxon>Onygenales</taxon>
        <taxon>Ajellomycetaceae</taxon>
        <taxon>Histoplasma</taxon>
    </lineage>
</organism>
<keyword evidence="16" id="KW-0235">DNA replication</keyword>
<dbReference type="SUPFAM" id="SSF54747">
    <property type="entry name" value="Ribosomal L11/L12e N-terminal domain"/>
    <property type="match status" value="1"/>
</dbReference>
<feature type="domain" description="Zinc finger Sec23/Sec24-type" evidence="36">
    <location>
        <begin position="674"/>
        <end position="713"/>
    </location>
</feature>
<dbReference type="Proteomes" id="UP000008142">
    <property type="component" value="Unassembled WGS sequence"/>
</dbReference>
<evidence type="ECO:0000259" key="34">
    <source>
        <dbReference type="Pfam" id="PF03946"/>
    </source>
</evidence>